<dbReference type="EMBL" id="CP036275">
    <property type="protein sequence ID" value="QDU39695.1"/>
    <property type="molecule type" value="Genomic_DNA"/>
</dbReference>
<evidence type="ECO:0000313" key="3">
    <source>
        <dbReference type="EMBL" id="QDU39695.1"/>
    </source>
</evidence>
<dbReference type="KEGG" id="mri:Mal4_40410"/>
<dbReference type="RefSeq" id="WP_145370852.1">
    <property type="nucleotide sequence ID" value="NZ_CP036275.1"/>
</dbReference>
<dbReference type="Pfam" id="PF18909">
    <property type="entry name" value="dGTP_diPhyd_N"/>
    <property type="match status" value="1"/>
</dbReference>
<feature type="compositionally biased region" description="Basic and acidic residues" evidence="1">
    <location>
        <begin position="18"/>
        <end position="29"/>
    </location>
</feature>
<dbReference type="AlphaFoldDB" id="A0A517ZB18"/>
<evidence type="ECO:0000256" key="1">
    <source>
        <dbReference type="SAM" id="MobiDB-lite"/>
    </source>
</evidence>
<proteinExistence type="predicted"/>
<keyword evidence="4" id="KW-1185">Reference proteome</keyword>
<gene>
    <name evidence="3" type="ORF">Mal4_40410</name>
</gene>
<name>A0A517ZB18_9PLAN</name>
<reference evidence="3 4" key="1">
    <citation type="submission" date="2019-02" db="EMBL/GenBank/DDBJ databases">
        <title>Deep-cultivation of Planctomycetes and their phenomic and genomic characterization uncovers novel biology.</title>
        <authorList>
            <person name="Wiegand S."/>
            <person name="Jogler M."/>
            <person name="Boedeker C."/>
            <person name="Pinto D."/>
            <person name="Vollmers J."/>
            <person name="Rivas-Marin E."/>
            <person name="Kohn T."/>
            <person name="Peeters S.H."/>
            <person name="Heuer A."/>
            <person name="Rast P."/>
            <person name="Oberbeckmann S."/>
            <person name="Bunk B."/>
            <person name="Jeske O."/>
            <person name="Meyerdierks A."/>
            <person name="Storesund J.E."/>
            <person name="Kallscheuer N."/>
            <person name="Luecker S."/>
            <person name="Lage O.M."/>
            <person name="Pohl T."/>
            <person name="Merkel B.J."/>
            <person name="Hornburger P."/>
            <person name="Mueller R.-W."/>
            <person name="Bruemmer F."/>
            <person name="Labrenz M."/>
            <person name="Spormann A.M."/>
            <person name="Op den Camp H."/>
            <person name="Overmann J."/>
            <person name="Amann R."/>
            <person name="Jetten M.S.M."/>
            <person name="Mascher T."/>
            <person name="Medema M.H."/>
            <person name="Devos D.P."/>
            <person name="Kaster A.-K."/>
            <person name="Ovreas L."/>
            <person name="Rohde M."/>
            <person name="Galperin M.Y."/>
            <person name="Jogler C."/>
        </authorList>
    </citation>
    <scope>NUCLEOTIDE SEQUENCE [LARGE SCALE GENOMIC DNA]</scope>
    <source>
        <strain evidence="3 4">Mal4</strain>
    </source>
</reference>
<feature type="region of interest" description="Disordered" evidence="1">
    <location>
        <begin position="1"/>
        <end position="29"/>
    </location>
</feature>
<protein>
    <recommendedName>
        <fullName evidence="2">dATP/dGTP diphosphohydrolase N-terminal domain-containing protein</fullName>
    </recommendedName>
</protein>
<dbReference type="OrthoDB" id="2086542at2"/>
<evidence type="ECO:0000259" key="2">
    <source>
        <dbReference type="Pfam" id="PF18909"/>
    </source>
</evidence>
<feature type="domain" description="dATP/dGTP diphosphohydrolase N-terminal" evidence="2">
    <location>
        <begin position="18"/>
        <end position="116"/>
    </location>
</feature>
<sequence>MTEHDLPRIFQSDGTAENPKDRVGADKPPLHLIPPAAEILEAVVMGLGARKYGEFNWRMSPVRASVYVAAARRHLLQWFDGQDDDPESGVSHLAHARASLGILLDAIATGNVIDDRPPAGPGTGLIQKHTSAVTVPRL</sequence>
<dbReference type="Proteomes" id="UP000320496">
    <property type="component" value="Chromosome"/>
</dbReference>
<organism evidence="3 4">
    <name type="scientific">Maioricimonas rarisocia</name>
    <dbReference type="NCBI Taxonomy" id="2528026"/>
    <lineage>
        <taxon>Bacteria</taxon>
        <taxon>Pseudomonadati</taxon>
        <taxon>Planctomycetota</taxon>
        <taxon>Planctomycetia</taxon>
        <taxon>Planctomycetales</taxon>
        <taxon>Planctomycetaceae</taxon>
        <taxon>Maioricimonas</taxon>
    </lineage>
</organism>
<accession>A0A517ZB18</accession>
<dbReference type="InterPro" id="IPR044038">
    <property type="entry name" value="dATP/dGTP_diPOhydrolase_N"/>
</dbReference>
<evidence type="ECO:0000313" key="4">
    <source>
        <dbReference type="Proteomes" id="UP000320496"/>
    </source>
</evidence>